<reference evidence="2 3" key="2">
    <citation type="submission" date="2014-09" db="EMBL/GenBank/DDBJ databases">
        <title>Genome announcement of three Brucella strains isolated from bovine in Zimbabwe.</title>
        <authorList>
            <person name="Ledwaba M.M.B."/>
            <person name="Mafofo J.J."/>
            <person name="van Heerden H.H."/>
        </authorList>
    </citation>
    <scope>NUCLEOTIDE SEQUENCE [LARGE SCALE GENOMIC DNA]</scope>
    <source>
        <strain evidence="2 3">ZW046</strain>
    </source>
</reference>
<dbReference type="KEGG" id="bsw:IY71_10415"/>
<dbReference type="InterPro" id="IPR012341">
    <property type="entry name" value="6hp_glycosidase-like_sf"/>
</dbReference>
<dbReference type="Gene3D" id="3.40.30.10">
    <property type="entry name" value="Glutaredoxin"/>
    <property type="match status" value="1"/>
</dbReference>
<feature type="domain" description="Spermatogenesis-associated protein 20-like TRX" evidence="1">
    <location>
        <begin position="33"/>
        <end position="193"/>
    </location>
</feature>
<accession>A0AAU8QJE9</accession>
<dbReference type="CDD" id="cd02955">
    <property type="entry name" value="SSP411"/>
    <property type="match status" value="1"/>
</dbReference>
<dbReference type="InterPro" id="IPR004879">
    <property type="entry name" value="Ssp411-like_TRX"/>
</dbReference>
<dbReference type="AlphaFoldDB" id="A0AAU8QJE9"/>
<dbReference type="InterPro" id="IPR008928">
    <property type="entry name" value="6-hairpin_glycosidase_sf"/>
</dbReference>
<proteinExistence type="predicted"/>
<dbReference type="EMBL" id="CP009096">
    <property type="protein sequence ID" value="AIN88255.1"/>
    <property type="molecule type" value="Genomic_DNA"/>
</dbReference>
<dbReference type="SUPFAM" id="SSF48208">
    <property type="entry name" value="Six-hairpin glycosidases"/>
    <property type="match status" value="1"/>
</dbReference>
<dbReference type="Proteomes" id="UP000029248">
    <property type="component" value="Chromosome 1"/>
</dbReference>
<dbReference type="GO" id="GO:0005975">
    <property type="term" value="P:carbohydrate metabolic process"/>
    <property type="evidence" value="ECO:0007669"/>
    <property type="project" value="InterPro"/>
</dbReference>
<dbReference type="KEGG" id="bsg:IY72_10150"/>
<evidence type="ECO:0000259" key="1">
    <source>
        <dbReference type="Pfam" id="PF03190"/>
    </source>
</evidence>
<dbReference type="PANTHER" id="PTHR42899">
    <property type="entry name" value="SPERMATOGENESIS-ASSOCIATED PROTEIN 20"/>
    <property type="match status" value="1"/>
</dbReference>
<dbReference type="PANTHER" id="PTHR42899:SF1">
    <property type="entry name" value="SPERMATOGENESIS-ASSOCIATED PROTEIN 20"/>
    <property type="match status" value="1"/>
</dbReference>
<evidence type="ECO:0000313" key="2">
    <source>
        <dbReference type="EMBL" id="AIN88255.1"/>
    </source>
</evidence>
<organism evidence="2 3">
    <name type="scientific">Brucella suis</name>
    <dbReference type="NCBI Taxonomy" id="29461"/>
    <lineage>
        <taxon>Bacteria</taxon>
        <taxon>Pseudomonadati</taxon>
        <taxon>Pseudomonadota</taxon>
        <taxon>Alphaproteobacteria</taxon>
        <taxon>Hyphomicrobiales</taxon>
        <taxon>Brucellaceae</taxon>
        <taxon>Brucella/Ochrobactrum group</taxon>
        <taxon>Brucella</taxon>
    </lineage>
</organism>
<dbReference type="PIRSF" id="PIRSF006402">
    <property type="entry name" value="UCP006402_thioredoxin"/>
    <property type="match status" value="1"/>
</dbReference>
<reference evidence="2 3" key="1">
    <citation type="submission" date="2014-07" db="EMBL/GenBank/DDBJ databases">
        <authorList>
            <person name="Ledwaba M.B."/>
            <person name="Mafofo J."/>
            <person name="van Heerden H."/>
        </authorList>
    </citation>
    <scope>NUCLEOTIDE SEQUENCE [LARGE SCALE GENOMIC DNA]</scope>
    <source>
        <strain evidence="2 3">ZW046</strain>
    </source>
</reference>
<dbReference type="Gene3D" id="1.50.10.10">
    <property type="match status" value="1"/>
</dbReference>
<sequence>MPPYPRPSIRLEATCEYSFGTRKKSPMTEPDSNRLAGEPSAYLRQHANNPVHWQPWGRKALDAAKELDRPILLSIGYAACHWCHVMAHESFEDDDVAAVMNAFFINVKVDREERPDIDQIYMAALGAMGQQGGWPLTMFLRPDGKPFWGGTYFPRHARHNMPGFVDILHAVNNLWHRDKDKINHNAEAVFDHLEGRLAAQSQPLQNEISRFDDLANRIGSLIDPQRGGIEGVPKFPNAPFMDTLWLSWLYRHNETHRDNFLLSLKTMLQGGIYDHLGGGLCRYSTDAEWLVPHFEKMLYDNAQFIRHANYAFAETGDDLFRIRIEETVDWLIREMQLPDGCFASSLDADSEGEEGKFYVWTEDEIDAVLGTDAEVFKTFYAVTPGGNWEGKNILNRLHAAAETPTPPPLVEAARRKLLAHRETRIRPGRDDKALTDWNGLAIRALAEAGRSFARTDWLEHAVQAYRSIGSSFQDGRIAHCRMEGAFLYPALATDYAAMINAALALYEATGEFAYIDDARKFKRALDGSHRDSAGNYRLSALGADDVILHAYGDYDEAIPSATSQIIEALTRLFLATGDSALYEENEKLIEQALGRALAQQYGQIGILNACRFAGEPLSLVIAATDRTDELVSIANRTLDPRRLDKFVLVERGKTMSLPTGGTIEPEHPAAWFCKGHVCLPPVDTGEALRSLL</sequence>
<dbReference type="SUPFAM" id="SSF52833">
    <property type="entry name" value="Thioredoxin-like"/>
    <property type="match status" value="1"/>
</dbReference>
<evidence type="ECO:0000313" key="3">
    <source>
        <dbReference type="Proteomes" id="UP000029248"/>
    </source>
</evidence>
<name>A0AAU8QJE9_BRUSS</name>
<dbReference type="InterPro" id="IPR036249">
    <property type="entry name" value="Thioredoxin-like_sf"/>
</dbReference>
<protein>
    <recommendedName>
        <fullName evidence="1">Spermatogenesis-associated protein 20-like TRX domain-containing protein</fullName>
    </recommendedName>
</protein>
<dbReference type="InterPro" id="IPR024705">
    <property type="entry name" value="Ssp411"/>
</dbReference>
<dbReference type="Pfam" id="PF03190">
    <property type="entry name" value="Thioredox_DsbH"/>
    <property type="match status" value="1"/>
</dbReference>
<gene>
    <name evidence="2" type="ORF">IY72_10150</name>
</gene>